<dbReference type="InterPro" id="IPR056730">
    <property type="entry name" value="DUF2096_C"/>
</dbReference>
<feature type="domain" description="DUF2096" evidence="1">
    <location>
        <begin position="116"/>
        <end position="174"/>
    </location>
</feature>
<dbReference type="KEGG" id="mok:Metok_0947"/>
<evidence type="ECO:0000259" key="1">
    <source>
        <dbReference type="Pfam" id="PF09869"/>
    </source>
</evidence>
<evidence type="ECO:0000313" key="3">
    <source>
        <dbReference type="EMBL" id="AEH06917.1"/>
    </source>
</evidence>
<dbReference type="PIRSF" id="PIRSF037052">
    <property type="entry name" value="UCP037052"/>
    <property type="match status" value="1"/>
</dbReference>
<dbReference type="RefSeq" id="WP_013867101.1">
    <property type="nucleotide sequence ID" value="NC_015636.1"/>
</dbReference>
<gene>
    <name evidence="3" type="ordered locus">Metok_0947</name>
</gene>
<organism evidence="3 4">
    <name type="scientific">Methanothermococcus okinawensis (strain DSM 14208 / JCM 11175 / IH1)</name>
    <dbReference type="NCBI Taxonomy" id="647113"/>
    <lineage>
        <taxon>Archaea</taxon>
        <taxon>Methanobacteriati</taxon>
        <taxon>Methanobacteriota</taxon>
        <taxon>Methanomada group</taxon>
        <taxon>Methanococci</taxon>
        <taxon>Methanococcales</taxon>
        <taxon>Methanococcaceae</taxon>
        <taxon>Methanothermococcus</taxon>
    </lineage>
</organism>
<dbReference type="InterPro" id="IPR017098">
    <property type="entry name" value="UCP037052"/>
</dbReference>
<reference evidence="3" key="1">
    <citation type="submission" date="2011-05" db="EMBL/GenBank/DDBJ databases">
        <title>Complete sequence of chromosome of Methanothermococcus okinawensis IH1.</title>
        <authorList>
            <consortium name="US DOE Joint Genome Institute"/>
            <person name="Lucas S."/>
            <person name="Han J."/>
            <person name="Lapidus A."/>
            <person name="Cheng J.-F."/>
            <person name="Goodwin L."/>
            <person name="Pitluck S."/>
            <person name="Peters L."/>
            <person name="Mikhailova N."/>
            <person name="Held B."/>
            <person name="Han C."/>
            <person name="Tapia R."/>
            <person name="Land M."/>
            <person name="Hauser L."/>
            <person name="Kyrpides N."/>
            <person name="Ivanova N."/>
            <person name="Pagani I."/>
            <person name="Sieprawska-Lupa M."/>
            <person name="Takai K."/>
            <person name="Miyazaki J."/>
            <person name="Whitman W."/>
            <person name="Woyke T."/>
        </authorList>
    </citation>
    <scope>NUCLEOTIDE SEQUENCE [LARGE SCALE GENOMIC DNA]</scope>
    <source>
        <strain evidence="3">IH1</strain>
    </source>
</reference>
<dbReference type="OrthoDB" id="59960at2157"/>
<sequence length="175" mass="20259">MKDARGIDKQWVVLAELASVLASQGEMVPEEAFFRLRLANNIITYYLLDEHSSFEVLTDAEKELSKVQMILFGLCDDELAKEYLDKMAKAVRNELNVEFPLKKSSFSPEVKKRKNIESIRIKLNKELQTEILGDLSEWYGVIFEFSNELDDTVVIEGNKDKIKNALKDFSIIWKY</sequence>
<dbReference type="eggNOG" id="arCOG04906">
    <property type="taxonomic scope" value="Archaea"/>
</dbReference>
<protein>
    <submittedName>
        <fullName evidence="3">Uncharacterized conserved protein UCP037052</fullName>
    </submittedName>
</protein>
<dbReference type="Pfam" id="PF09869">
    <property type="entry name" value="KH_DUF2096_C"/>
    <property type="match status" value="1"/>
</dbReference>
<feature type="domain" description="DUF2096" evidence="2">
    <location>
        <begin position="7"/>
        <end position="96"/>
    </location>
</feature>
<accession>F8ALH1</accession>
<dbReference type="STRING" id="647113.Metok_0947"/>
<dbReference type="HOGENOM" id="CLU_1529229_0_0_2"/>
<proteinExistence type="predicted"/>
<evidence type="ECO:0000313" key="4">
    <source>
        <dbReference type="Proteomes" id="UP000009296"/>
    </source>
</evidence>
<keyword evidence="4" id="KW-1185">Reference proteome</keyword>
<evidence type="ECO:0000259" key="2">
    <source>
        <dbReference type="Pfam" id="PF23100"/>
    </source>
</evidence>
<dbReference type="Proteomes" id="UP000009296">
    <property type="component" value="Chromosome"/>
</dbReference>
<dbReference type="AlphaFoldDB" id="F8ALH1"/>
<name>F8ALH1_METOI</name>
<dbReference type="EMBL" id="CP002792">
    <property type="protein sequence ID" value="AEH06917.1"/>
    <property type="molecule type" value="Genomic_DNA"/>
</dbReference>
<dbReference type="Pfam" id="PF23100">
    <property type="entry name" value="DUF2096_N"/>
    <property type="match status" value="1"/>
</dbReference>
<dbReference type="InterPro" id="IPR056731">
    <property type="entry name" value="DUF2096_N"/>
</dbReference>
<dbReference type="GeneID" id="10773097"/>